<evidence type="ECO:0000313" key="13">
    <source>
        <dbReference type="EMBL" id="KAG2496658.1"/>
    </source>
</evidence>
<dbReference type="InterPro" id="IPR018490">
    <property type="entry name" value="cNMP-bd_dom_sf"/>
</dbReference>
<dbReference type="InterPro" id="IPR005821">
    <property type="entry name" value="Ion_trans_dom"/>
</dbReference>
<evidence type="ECO:0000256" key="7">
    <source>
        <dbReference type="ARBA" id="ARBA00022989"/>
    </source>
</evidence>
<dbReference type="SUPFAM" id="SSF81324">
    <property type="entry name" value="Voltage-gated potassium channels"/>
    <property type="match status" value="1"/>
</dbReference>
<feature type="region of interest" description="Disordered" evidence="10">
    <location>
        <begin position="736"/>
        <end position="794"/>
    </location>
</feature>
<dbReference type="InterPro" id="IPR000595">
    <property type="entry name" value="cNMP-bd_dom"/>
</dbReference>
<dbReference type="PANTHER" id="PTHR45743">
    <property type="entry name" value="POTASSIUM CHANNEL AKT1"/>
    <property type="match status" value="1"/>
</dbReference>
<dbReference type="CDD" id="cd00038">
    <property type="entry name" value="CAP_ED"/>
    <property type="match status" value="1"/>
</dbReference>
<evidence type="ECO:0000256" key="5">
    <source>
        <dbReference type="ARBA" id="ARBA00022826"/>
    </source>
</evidence>
<dbReference type="Gene3D" id="2.60.120.10">
    <property type="entry name" value="Jelly Rolls"/>
    <property type="match status" value="1"/>
</dbReference>
<keyword evidence="5" id="KW-0633">Potassium transport</keyword>
<dbReference type="SMART" id="SM00100">
    <property type="entry name" value="cNMP"/>
    <property type="match status" value="1"/>
</dbReference>
<feature type="transmembrane region" description="Helical" evidence="11">
    <location>
        <begin position="202"/>
        <end position="223"/>
    </location>
</feature>
<reference evidence="13" key="1">
    <citation type="journal article" date="2020" name="bioRxiv">
        <title>Comparative genomics of Chlamydomonas.</title>
        <authorList>
            <person name="Craig R.J."/>
            <person name="Hasan A.R."/>
            <person name="Ness R.W."/>
            <person name="Keightley P.D."/>
        </authorList>
    </citation>
    <scope>NUCLEOTIDE SEQUENCE</scope>
    <source>
        <strain evidence="13">CCAP 11/70</strain>
    </source>
</reference>
<feature type="compositionally biased region" description="Gly residues" evidence="10">
    <location>
        <begin position="1186"/>
        <end position="1201"/>
    </location>
</feature>
<sequence>MAVVAGETSVVGVIIQVPQPAAHLQTVEESNEHRGPYTYDPSEPALQEKPSQRCLARPAPDPTKSYAPEEAVYAQEGDGLKPNDTFQETVAELLEEQEYGVFRLVVPCIRLPRAAFNDYVEWLKCQPVVAKGQAGGPPVRAHSARSIFGLPLIQPFAPFALGWTCLMMIVDLTWTAFGVPINVAFCSVDYGNLHSSCTATDLTFGTIYFLNLLLSFQLGVMVVNGHRKKTCMDGRHVAMYYMRYGRFILDVAATIPLFYLIAILSLSDGQGYQTKWVNVLALLRLLRLLRVLPLVSMSEVIYLQGSFSGNARLSKYLDVTRIHIIIVTYQTLIMVNFLACVLILIAYLYDPLNSWMTAVTWVDLPYEPKPYQWFCAIYWILTTTTTTGFGDFAPRWWGEQVVIAAAMVIGLVIFGILVGNITHVIARANDSALRLQAHRHKISQINQWLKRTDKLDPNSKLRIQEYFAQVFVAKQSVEYGEAELFTDLPPYLRFEAASELSLPLIQSVHALRSLNLDAQQLLAAHMRPVRAIVGQELCRQGDEADRLWLLASGSIVALRHKEPPQHITAPALVGESLILALDVPQCRHRPWTLRTASPCSLWELRLHDLSRIVSIYPAISLSLLEHVREELFEHIFDLGARGPQPEVHPRAPVYATEDWCELVALLQGALDCLQGEPSVRFEELCMQLERANIGDDSLKAILSELVDGAMVRDALPREAVMGYPLGLQKQIRAQQAAERAASVRPHAPPLDPTPSAALHQAFLDTSGRTASHNPDDASLNTAGSRTRSGRPAPGVASAWHWLSLLTRRGSARSSPPGHSTEEPGIPQGGTPAGTTADAARGGVKAQQGTEPMGPPGAAMLDPGGPNKNAPPPTGVDLQQRPPRGRAGAAGEQLGPAFAPNPGPGPFGLAPGPLGAAAAGQSHAGGVPPAAAHRAPLPPPARSMQRMGSSQLRHGGTSTGPAPGSASDDGGGGSTGPGAGASVRGPHGPSRLAPRPPALALQEAVDSPASDPHSLGSVAGGGGRAAPASASATPTGAAVPAPALPALHPLPGAATAFANLRSNLVRMSPFATAFAPGNPAVPLSPFGPPAVAPTPSPGGVAPPQPAGPGPGGGEASPGTGGGTGGGAGPGAAPVPTAPCAHCGCSGCPVCGSWVPPPSCTFPWPPPGTAPAPTHTGAQAPGPPPGGLGPSGPGSGSGPGVGPGLTRAASLLDAFRGLVPQRSTVGLPGPGLSRYGTMPSNEEAQGQQSGAGSGGGGGPTPGAFASTSLVRRSRMYGRAYPMVEHAEALAYSLSMRQRDPLMQEFVAEAEEER</sequence>
<feature type="transmembrane region" description="Helical" evidence="11">
    <location>
        <begin position="244"/>
        <end position="265"/>
    </location>
</feature>
<dbReference type="GO" id="GO:0005249">
    <property type="term" value="F:voltage-gated potassium channel activity"/>
    <property type="evidence" value="ECO:0007669"/>
    <property type="project" value="InterPro"/>
</dbReference>
<feature type="compositionally biased region" description="Pro residues" evidence="10">
    <location>
        <begin position="1085"/>
        <end position="1107"/>
    </location>
</feature>
<feature type="region of interest" description="Disordered" evidence="10">
    <location>
        <begin position="1085"/>
        <end position="1128"/>
    </location>
</feature>
<dbReference type="InterPro" id="IPR014710">
    <property type="entry name" value="RmlC-like_jellyroll"/>
</dbReference>
<evidence type="ECO:0000256" key="9">
    <source>
        <dbReference type="ARBA" id="ARBA00023136"/>
    </source>
</evidence>
<name>A0A835Y8D7_9CHLO</name>
<keyword evidence="3" id="KW-0813">Transport</keyword>
<keyword evidence="8" id="KW-0406">Ion transport</keyword>
<evidence type="ECO:0000256" key="8">
    <source>
        <dbReference type="ARBA" id="ARBA00023065"/>
    </source>
</evidence>
<dbReference type="Pfam" id="PF00520">
    <property type="entry name" value="Ion_trans"/>
    <property type="match status" value="1"/>
</dbReference>
<keyword evidence="7 11" id="KW-1133">Transmembrane helix</keyword>
<dbReference type="GO" id="GO:0034702">
    <property type="term" value="C:monoatomic ion channel complex"/>
    <property type="evidence" value="ECO:0007669"/>
    <property type="project" value="UniProtKB-KW"/>
</dbReference>
<feature type="transmembrane region" description="Helical" evidence="11">
    <location>
        <begin position="371"/>
        <end position="389"/>
    </location>
</feature>
<protein>
    <recommendedName>
        <fullName evidence="12">Cyclic nucleotide-binding domain-containing protein</fullName>
    </recommendedName>
</protein>
<evidence type="ECO:0000256" key="11">
    <source>
        <dbReference type="SAM" id="Phobius"/>
    </source>
</evidence>
<feature type="compositionally biased region" description="Low complexity" evidence="10">
    <location>
        <begin position="1024"/>
        <end position="1036"/>
    </location>
</feature>
<keyword evidence="4 11" id="KW-0812">Transmembrane</keyword>
<evidence type="ECO:0000259" key="12">
    <source>
        <dbReference type="PROSITE" id="PS50042"/>
    </source>
</evidence>
<feature type="region of interest" description="Disordered" evidence="10">
    <location>
        <begin position="808"/>
        <end position="1036"/>
    </location>
</feature>
<feature type="compositionally biased region" description="Gly residues" evidence="10">
    <location>
        <begin position="968"/>
        <end position="978"/>
    </location>
</feature>
<dbReference type="SUPFAM" id="SSF51206">
    <property type="entry name" value="cAMP-binding domain-like"/>
    <property type="match status" value="1"/>
</dbReference>
<dbReference type="Proteomes" id="UP000612055">
    <property type="component" value="Unassembled WGS sequence"/>
</dbReference>
<evidence type="ECO:0000256" key="4">
    <source>
        <dbReference type="ARBA" id="ARBA00022692"/>
    </source>
</evidence>
<evidence type="ECO:0000256" key="10">
    <source>
        <dbReference type="SAM" id="MobiDB-lite"/>
    </source>
</evidence>
<feature type="compositionally biased region" description="Low complexity" evidence="10">
    <location>
        <begin position="832"/>
        <end position="842"/>
    </location>
</feature>
<gene>
    <name evidence="13" type="ORF">HYH03_005478</name>
</gene>
<dbReference type="InterPro" id="IPR045319">
    <property type="entry name" value="KAT/AKT"/>
</dbReference>
<evidence type="ECO:0000313" key="14">
    <source>
        <dbReference type="Proteomes" id="UP000612055"/>
    </source>
</evidence>
<feature type="compositionally biased region" description="Gly residues" evidence="10">
    <location>
        <begin position="1247"/>
        <end position="1258"/>
    </location>
</feature>
<evidence type="ECO:0000256" key="1">
    <source>
        <dbReference type="ARBA" id="ARBA00004141"/>
    </source>
</evidence>
<dbReference type="PROSITE" id="PS50042">
    <property type="entry name" value="CNMP_BINDING_3"/>
    <property type="match status" value="1"/>
</dbReference>
<dbReference type="EMBL" id="JAEHOE010000018">
    <property type="protein sequence ID" value="KAG2496658.1"/>
    <property type="molecule type" value="Genomic_DNA"/>
</dbReference>
<evidence type="ECO:0000256" key="6">
    <source>
        <dbReference type="ARBA" id="ARBA00022882"/>
    </source>
</evidence>
<keyword evidence="9 11" id="KW-0472">Membrane</keyword>
<keyword evidence="5" id="KW-0630">Potassium</keyword>
<comment type="subcellular location">
    <subcellularLocation>
        <location evidence="1">Membrane</location>
        <topology evidence="1">Multi-pass membrane protein</topology>
    </subcellularLocation>
</comment>
<comment type="similarity">
    <text evidence="2">Belongs to the potassium channel family. Plant (TC 1.A.1.4) subfamily.</text>
</comment>
<feature type="domain" description="Cyclic nucleotide-binding" evidence="12">
    <location>
        <begin position="510"/>
        <end position="613"/>
    </location>
</feature>
<feature type="transmembrane region" description="Helical" evidence="11">
    <location>
        <begin position="401"/>
        <end position="426"/>
    </location>
</feature>
<dbReference type="OrthoDB" id="426293at2759"/>
<feature type="region of interest" description="Disordered" evidence="10">
    <location>
        <begin position="28"/>
        <end position="66"/>
    </location>
</feature>
<dbReference type="PANTHER" id="PTHR45743:SF2">
    <property type="entry name" value="POTASSIUM CHANNEL AKT1"/>
    <property type="match status" value="1"/>
</dbReference>
<keyword evidence="5" id="KW-0631">Potassium channel</keyword>
<keyword evidence="6" id="KW-0851">Voltage-gated channel</keyword>
<feature type="compositionally biased region" description="Low complexity" evidence="10">
    <location>
        <begin position="1169"/>
        <end position="1178"/>
    </location>
</feature>
<dbReference type="Gene3D" id="1.10.287.70">
    <property type="match status" value="1"/>
</dbReference>
<keyword evidence="6" id="KW-0407">Ion channel</keyword>
<feature type="region of interest" description="Disordered" evidence="10">
    <location>
        <begin position="1220"/>
        <end position="1263"/>
    </location>
</feature>
<organism evidence="13 14">
    <name type="scientific">Edaphochlamys debaryana</name>
    <dbReference type="NCBI Taxonomy" id="47281"/>
    <lineage>
        <taxon>Eukaryota</taxon>
        <taxon>Viridiplantae</taxon>
        <taxon>Chlorophyta</taxon>
        <taxon>core chlorophytes</taxon>
        <taxon>Chlorophyceae</taxon>
        <taxon>CS clade</taxon>
        <taxon>Chlamydomonadales</taxon>
        <taxon>Chlamydomonadales incertae sedis</taxon>
        <taxon>Edaphochlamys</taxon>
    </lineage>
</organism>
<evidence type="ECO:0000256" key="2">
    <source>
        <dbReference type="ARBA" id="ARBA00007929"/>
    </source>
</evidence>
<evidence type="ECO:0000256" key="3">
    <source>
        <dbReference type="ARBA" id="ARBA00022448"/>
    </source>
</evidence>
<feature type="compositionally biased region" description="Gly residues" evidence="10">
    <location>
        <begin position="1108"/>
        <end position="1128"/>
    </location>
</feature>
<accession>A0A835Y8D7</accession>
<feature type="compositionally biased region" description="Low complexity" evidence="10">
    <location>
        <begin position="906"/>
        <end position="934"/>
    </location>
</feature>
<feature type="region of interest" description="Disordered" evidence="10">
    <location>
        <begin position="1169"/>
        <end position="1203"/>
    </location>
</feature>
<feature type="transmembrane region" description="Helical" evidence="11">
    <location>
        <begin position="285"/>
        <end position="303"/>
    </location>
</feature>
<comment type="caution">
    <text evidence="13">The sequence shown here is derived from an EMBL/GenBank/DDBJ whole genome shotgun (WGS) entry which is preliminary data.</text>
</comment>
<feature type="compositionally biased region" description="Polar residues" evidence="10">
    <location>
        <begin position="766"/>
        <end position="786"/>
    </location>
</feature>
<keyword evidence="14" id="KW-1185">Reference proteome</keyword>
<feature type="transmembrane region" description="Helical" evidence="11">
    <location>
        <begin position="324"/>
        <end position="349"/>
    </location>
</feature>
<proteinExistence type="inferred from homology"/>